<reference evidence="6 7" key="1">
    <citation type="journal article" date="2018" name="Biotechnol. Biofuels">
        <title>Integrative visual omics of the white-rot fungus Polyporus brumalis exposes the biotechnological potential of its oxidative enzymes for delignifying raw plant biomass.</title>
        <authorList>
            <person name="Miyauchi S."/>
            <person name="Rancon A."/>
            <person name="Drula E."/>
            <person name="Hage H."/>
            <person name="Chaduli D."/>
            <person name="Favel A."/>
            <person name="Grisel S."/>
            <person name="Henrissat B."/>
            <person name="Herpoel-Gimbert I."/>
            <person name="Ruiz-Duenas F.J."/>
            <person name="Chevret D."/>
            <person name="Hainaut M."/>
            <person name="Lin J."/>
            <person name="Wang M."/>
            <person name="Pangilinan J."/>
            <person name="Lipzen A."/>
            <person name="Lesage-Meessen L."/>
            <person name="Navarro D."/>
            <person name="Riley R."/>
            <person name="Grigoriev I.V."/>
            <person name="Zhou S."/>
            <person name="Raouche S."/>
            <person name="Rosso M.N."/>
        </authorList>
    </citation>
    <scope>NUCLEOTIDE SEQUENCE [LARGE SCALE GENOMIC DNA]</scope>
    <source>
        <strain evidence="6 7">BRFM 1820</strain>
    </source>
</reference>
<accession>A0A371DJS8</accession>
<keyword evidence="7" id="KW-1185">Reference proteome</keyword>
<evidence type="ECO:0000256" key="3">
    <source>
        <dbReference type="ARBA" id="ARBA00022833"/>
    </source>
</evidence>
<evidence type="ECO:0000256" key="1">
    <source>
        <dbReference type="ARBA" id="ARBA00022723"/>
    </source>
</evidence>
<keyword evidence="3" id="KW-0862">Zinc</keyword>
<evidence type="ECO:0000313" key="6">
    <source>
        <dbReference type="EMBL" id="RDX52776.1"/>
    </source>
</evidence>
<dbReference type="EMBL" id="KZ857389">
    <property type="protein sequence ID" value="RDX52776.1"/>
    <property type="molecule type" value="Genomic_DNA"/>
</dbReference>
<feature type="domain" description="MYND-type" evidence="5">
    <location>
        <begin position="11"/>
        <end position="52"/>
    </location>
</feature>
<dbReference type="AlphaFoldDB" id="A0A371DJS8"/>
<proteinExistence type="predicted"/>
<evidence type="ECO:0000256" key="4">
    <source>
        <dbReference type="PROSITE-ProRule" id="PRU00134"/>
    </source>
</evidence>
<dbReference type="PROSITE" id="PS50865">
    <property type="entry name" value="ZF_MYND_2"/>
    <property type="match status" value="1"/>
</dbReference>
<protein>
    <recommendedName>
        <fullName evidence="5">MYND-type domain-containing protein</fullName>
    </recommendedName>
</protein>
<dbReference type="Gene3D" id="6.10.140.2220">
    <property type="match status" value="1"/>
</dbReference>
<dbReference type="OrthoDB" id="2740120at2759"/>
<dbReference type="InterPro" id="IPR002893">
    <property type="entry name" value="Znf_MYND"/>
</dbReference>
<evidence type="ECO:0000313" key="7">
    <source>
        <dbReference type="Proteomes" id="UP000256964"/>
    </source>
</evidence>
<organism evidence="6 7">
    <name type="scientific">Lentinus brumalis</name>
    <dbReference type="NCBI Taxonomy" id="2498619"/>
    <lineage>
        <taxon>Eukaryota</taxon>
        <taxon>Fungi</taxon>
        <taxon>Dikarya</taxon>
        <taxon>Basidiomycota</taxon>
        <taxon>Agaricomycotina</taxon>
        <taxon>Agaricomycetes</taxon>
        <taxon>Polyporales</taxon>
        <taxon>Polyporaceae</taxon>
        <taxon>Lentinus</taxon>
    </lineage>
</organism>
<keyword evidence="1" id="KW-0479">Metal-binding</keyword>
<dbReference type="SUPFAM" id="SSF144232">
    <property type="entry name" value="HIT/MYND zinc finger-like"/>
    <property type="match status" value="1"/>
</dbReference>
<gene>
    <name evidence="6" type="ORF">OH76DRAFT_1344680</name>
</gene>
<keyword evidence="2 4" id="KW-0863">Zinc-finger</keyword>
<name>A0A371DJS8_9APHY</name>
<sequence>MNTQPNSLLFCHHCGRLPTEDVRLKRCVRCSVTLYCGRECQKADWPTHNGEMHHTVVDRLTELGYTVASSFTRLVQDWADTHAWSLAAMAKASIIAQRDQESMLTPPAIFVFEMETRKESLSNPALAFFVDHVGIMPLNTYLHDFGLDTAAYSNWHRAQPLREKQLKRYKNDPDFIGVYPATFLVDRIITIITFYPLFRYSPAELRFMDGPGAVIKNLGDLYALGGRMIALGLPLRALDTSRPNAVVPGTLEKNTKGLWVWKPLFKDWSTYTPGARIDFDLAVTHELESGLPPQTLTEIIRVV</sequence>
<dbReference type="GO" id="GO:0008270">
    <property type="term" value="F:zinc ion binding"/>
    <property type="evidence" value="ECO:0007669"/>
    <property type="project" value="UniProtKB-KW"/>
</dbReference>
<dbReference type="Pfam" id="PF01753">
    <property type="entry name" value="zf-MYND"/>
    <property type="match status" value="1"/>
</dbReference>
<evidence type="ECO:0000259" key="5">
    <source>
        <dbReference type="PROSITE" id="PS50865"/>
    </source>
</evidence>
<evidence type="ECO:0000256" key="2">
    <source>
        <dbReference type="ARBA" id="ARBA00022771"/>
    </source>
</evidence>
<dbReference type="Proteomes" id="UP000256964">
    <property type="component" value="Unassembled WGS sequence"/>
</dbReference>